<dbReference type="PANTHER" id="PTHR16453">
    <property type="entry name" value="WD40 DOMAIN-CONTAINING PROTEIN MIO FAMILY MEMBER"/>
    <property type="match status" value="1"/>
</dbReference>
<dbReference type="InterPro" id="IPR032675">
    <property type="entry name" value="LRR_dom_sf"/>
</dbReference>
<dbReference type="GO" id="GO:0005737">
    <property type="term" value="C:cytoplasm"/>
    <property type="evidence" value="ECO:0007669"/>
    <property type="project" value="TreeGrafter"/>
</dbReference>
<dbReference type="InterPro" id="IPR036322">
    <property type="entry name" value="WD40_repeat_dom_sf"/>
</dbReference>
<dbReference type="CDD" id="cd16691">
    <property type="entry name" value="mRING-H2-C3H3C2_Mio"/>
    <property type="match status" value="1"/>
</dbReference>
<evidence type="ECO:0000256" key="1">
    <source>
        <dbReference type="ARBA" id="ARBA00009713"/>
    </source>
</evidence>
<dbReference type="AlphaFoldDB" id="A0A812EDZ6"/>
<dbReference type="InterPro" id="IPR025875">
    <property type="entry name" value="Leu-rich_rpt_4"/>
</dbReference>
<dbReference type="GO" id="GO:1904263">
    <property type="term" value="P:positive regulation of TORC1 signaling"/>
    <property type="evidence" value="ECO:0007669"/>
    <property type="project" value="TreeGrafter"/>
</dbReference>
<dbReference type="Proteomes" id="UP000597762">
    <property type="component" value="Unassembled WGS sequence"/>
</dbReference>
<dbReference type="SUPFAM" id="SSF52058">
    <property type="entry name" value="L domain-like"/>
    <property type="match status" value="1"/>
</dbReference>
<evidence type="ECO:0000313" key="8">
    <source>
        <dbReference type="Proteomes" id="UP000597762"/>
    </source>
</evidence>
<feature type="domain" description="GATOR2 complex protein MIO zinc-ribbon like" evidence="5">
    <location>
        <begin position="967"/>
        <end position="1078"/>
    </location>
</feature>
<dbReference type="EMBL" id="CAHIKZ030005188">
    <property type="protein sequence ID" value="CAE1320616.1"/>
    <property type="molecule type" value="Genomic_DNA"/>
</dbReference>
<evidence type="ECO:0000259" key="5">
    <source>
        <dbReference type="Pfam" id="PF17034"/>
    </source>
</evidence>
<dbReference type="GO" id="GO:0034198">
    <property type="term" value="P:cellular response to amino acid starvation"/>
    <property type="evidence" value="ECO:0007669"/>
    <property type="project" value="TreeGrafter"/>
</dbReference>
<evidence type="ECO:0000259" key="6">
    <source>
        <dbReference type="Pfam" id="PF21719"/>
    </source>
</evidence>
<gene>
    <name evidence="7" type="ORF">SPHA_70860</name>
</gene>
<comment type="caution">
    <text evidence="7">The sequence shown here is derived from an EMBL/GenBank/DDBJ whole genome shotgun (WGS) entry which is preliminary data.</text>
</comment>
<dbReference type="SMART" id="SM00365">
    <property type="entry name" value="LRR_SD22"/>
    <property type="match status" value="3"/>
</dbReference>
<accession>A0A812EDZ6</accession>
<evidence type="ECO:0000313" key="7">
    <source>
        <dbReference type="EMBL" id="CAE1320616.1"/>
    </source>
</evidence>
<evidence type="ECO:0000256" key="4">
    <source>
        <dbReference type="ARBA" id="ARBA00022737"/>
    </source>
</evidence>
<dbReference type="PROSITE" id="PS51450">
    <property type="entry name" value="LRR"/>
    <property type="match status" value="3"/>
</dbReference>
<dbReference type="PANTHER" id="PTHR16453:SF9">
    <property type="entry name" value="GATOR COMPLEX PROTEIN MIOS"/>
    <property type="match status" value="1"/>
</dbReference>
<feature type="domain" description="MIOS-like alpha-solenoid" evidence="6">
    <location>
        <begin position="622"/>
        <end position="853"/>
    </location>
</feature>
<dbReference type="OrthoDB" id="341486at2759"/>
<name>A0A812EDZ6_ACAPH</name>
<organism evidence="7 8">
    <name type="scientific">Acanthosepion pharaonis</name>
    <name type="common">Pharaoh cuttlefish</name>
    <name type="synonym">Sepia pharaonis</name>
    <dbReference type="NCBI Taxonomy" id="158019"/>
    <lineage>
        <taxon>Eukaryota</taxon>
        <taxon>Metazoa</taxon>
        <taxon>Spiralia</taxon>
        <taxon>Lophotrochozoa</taxon>
        <taxon>Mollusca</taxon>
        <taxon>Cephalopoda</taxon>
        <taxon>Coleoidea</taxon>
        <taxon>Decapodiformes</taxon>
        <taxon>Sepiida</taxon>
        <taxon>Sepiina</taxon>
        <taxon>Sepiidae</taxon>
        <taxon>Acanthosepion</taxon>
    </lineage>
</organism>
<dbReference type="Pfam" id="PF21719">
    <property type="entry name" value="MIOS_a-sol"/>
    <property type="match status" value="1"/>
</dbReference>
<dbReference type="Gene3D" id="3.80.10.10">
    <property type="entry name" value="Ribonuclease Inhibitor"/>
    <property type="match status" value="1"/>
</dbReference>
<dbReference type="InterPro" id="IPR049092">
    <property type="entry name" value="MIOS_a-sol"/>
</dbReference>
<dbReference type="InterPro" id="IPR001611">
    <property type="entry name" value="Leu-rich_rpt"/>
</dbReference>
<keyword evidence="3" id="KW-0433">Leucine-rich repeat</keyword>
<dbReference type="Pfam" id="PF17034">
    <property type="entry name" value="zinc_ribbon_16"/>
    <property type="match status" value="1"/>
</dbReference>
<proteinExistence type="inferred from homology"/>
<keyword evidence="4" id="KW-0677">Repeat</keyword>
<comment type="similarity">
    <text evidence="1">Belongs to the WD repeat mio family.</text>
</comment>
<evidence type="ECO:0000256" key="2">
    <source>
        <dbReference type="ARBA" id="ARBA00022574"/>
    </source>
</evidence>
<dbReference type="Pfam" id="PF21720">
    <property type="entry name" value="MIOS_WD40"/>
    <property type="match status" value="1"/>
</dbReference>
<dbReference type="SUPFAM" id="SSF50978">
    <property type="entry name" value="WD40 repeat-like"/>
    <property type="match status" value="1"/>
</dbReference>
<dbReference type="InterPro" id="IPR037593">
    <property type="entry name" value="MIOS/Sea4"/>
</dbReference>
<dbReference type="InterPro" id="IPR015943">
    <property type="entry name" value="WD40/YVTN_repeat-like_dom_sf"/>
</dbReference>
<keyword evidence="8" id="KW-1185">Reference proteome</keyword>
<dbReference type="Pfam" id="PF12799">
    <property type="entry name" value="LRR_4"/>
    <property type="match status" value="1"/>
</dbReference>
<sequence>MPERNMFCCLGCVEWFLSRSQAKIDLKEWDEAKELITVEPLPIRQQEWSLSMQIIIRRHLPQESKDWTDKQILEAVRKITHLRLDTESIEKINFIHLLNESVLTNIYLQNNNIRTIENLDSLPNLQYLSLSKNKIEVVENLSKLKRLAFLDLSDNLIEEIDVDELPENLMIINLTGNPCTSHPDYRGRLIQDLPNLSNLDGQEVTKQELQECGYILYPSDNSDDSEDLPDISGFCAFSPKKDLKRIKSSCIPCHEHLQRRCVVVEKTVNLTNKQKCTPLSATTSAVPLYTCPPTDVHYMKCVALYPKPEYPNLLAVGQVIGKVALTNIGDSKNCDLAGKEFAQRHSRQCNYLAWNPIESNFLAAGLDKNRHDGCIAIWDVNSKVAESSLPPERMRYSSSESSVITKPYLDIGMSESSISFCWKPGESKTFVTGMSKCLRVYDMREPSKPQISTQTKGLYGVTIDPLFPERVVSFTENQVFVWNLKNLLAPEITISELKPVQKVSWCPTRDGFLSILCKDSCSIRHCDIIHTSTESDNLEPTYIQRYSLCEKNGAISSFAWHLSEENRFLTITPNGVLSDVKIFNRIALDWSNEFALTEVSGKYREEIHLSADLERKDICMIMKERAINGYGMEIDKPGRNAKVVFDDPVLCRLWTWMALAKELSKDKMRKSAQNSFYGVESVLSNLKSEKTAVNWQGLEASETRAKYLYRSEERFHALQMCGWGNLQDPNGLNKLLEKLQSEGEYERAAAIALFNLQIKRSLAILNTPRNADSIEDSETNSSLGLVGMALAGFTENKDALWQKMCSSFRQQLTNPYLRAMFFFLSSPQNDNYMDVLNEKGMAVRDRVAFACTFLPDNKLEEYINNLSSQLTDAGDLDGILLTGLSEKGVKLLQNYVDLTSDVQTASFVAISTFPSNLSSDSRVDSWIHGYRSLLNQWKLWKQRALFDIVWQGSDSVNHVHSEVFVSCHSCRKSVSRNVQPLMKNKQQSWTRSSNTAKHVKVSCCPHCRNPLPRCALCLKNLGTASGAFSIEGSLDTKTSPFENWFTWCQSCRHGGHAGHVMDWFKDHSDCPVAGCSSKLSSLMVHINSTISFLFYSLFPFFPDPHSLPPPPQFSYTRHFTLLSH</sequence>
<protein>
    <submittedName>
        <fullName evidence="7">MIOS</fullName>
    </submittedName>
</protein>
<dbReference type="Gene3D" id="2.130.10.10">
    <property type="entry name" value="YVTN repeat-like/Quinoprotein amine dehydrogenase"/>
    <property type="match status" value="1"/>
</dbReference>
<evidence type="ECO:0000256" key="3">
    <source>
        <dbReference type="ARBA" id="ARBA00022614"/>
    </source>
</evidence>
<dbReference type="InterPro" id="IPR031488">
    <property type="entry name" value="Zn_ribbon_mio"/>
</dbReference>
<reference evidence="7" key="1">
    <citation type="submission" date="2021-01" db="EMBL/GenBank/DDBJ databases">
        <authorList>
            <person name="Li R."/>
            <person name="Bekaert M."/>
        </authorList>
    </citation>
    <scope>NUCLEOTIDE SEQUENCE</scope>
    <source>
        <strain evidence="7">Farmed</strain>
    </source>
</reference>
<keyword evidence="2" id="KW-0853">WD repeat</keyword>